<evidence type="ECO:0000313" key="11">
    <source>
        <dbReference type="Proteomes" id="UP000007721"/>
    </source>
</evidence>
<evidence type="ECO:0000256" key="6">
    <source>
        <dbReference type="RuleBase" id="RU003983"/>
    </source>
</evidence>
<keyword evidence="3 6" id="KW-0378">Hydrolase</keyword>
<keyword evidence="7" id="KW-1133">Transmembrane helix</keyword>
<feature type="domain" description="Peptidase M48" evidence="8">
    <location>
        <begin position="159"/>
        <end position="345"/>
    </location>
</feature>
<dbReference type="eggNOG" id="COG0501">
    <property type="taxonomic scope" value="Bacteria"/>
</dbReference>
<dbReference type="EMBL" id="CP001390">
    <property type="protein sequence ID" value="ACM18941.1"/>
    <property type="molecule type" value="Genomic_DNA"/>
</dbReference>
<name>B9LZX7_GEODF</name>
<dbReference type="RefSeq" id="WP_012645670.1">
    <property type="nucleotide sequence ID" value="NC_011979.1"/>
</dbReference>
<evidence type="ECO:0000259" key="9">
    <source>
        <dbReference type="Pfam" id="PF23368"/>
    </source>
</evidence>
<accession>B9LZX7</accession>
<reference evidence="10 11" key="1">
    <citation type="submission" date="2009-01" db="EMBL/GenBank/DDBJ databases">
        <title>Complete sequence of Geobacter sp. FRC-32.</title>
        <authorList>
            <consortium name="US DOE Joint Genome Institute"/>
            <person name="Lucas S."/>
            <person name="Copeland A."/>
            <person name="Lapidus A."/>
            <person name="Glavina del Rio T."/>
            <person name="Dalin E."/>
            <person name="Tice H."/>
            <person name="Bruce D."/>
            <person name="Goodwin L."/>
            <person name="Pitluck S."/>
            <person name="Saunders E."/>
            <person name="Brettin T."/>
            <person name="Detter J.C."/>
            <person name="Han C."/>
            <person name="Larimer F."/>
            <person name="Land M."/>
            <person name="Hauser L."/>
            <person name="Kyrpides N."/>
            <person name="Ovchinnikova G."/>
            <person name="Kostka J."/>
            <person name="Richardson P."/>
        </authorList>
    </citation>
    <scope>NUCLEOTIDE SEQUENCE [LARGE SCALE GENOMIC DNA]</scope>
    <source>
        <strain evidence="11">DSM 22248 / JCM 15807 / FRC-32</strain>
    </source>
</reference>
<protein>
    <submittedName>
        <fullName evidence="10">Peptidase, M48 family</fullName>
    </submittedName>
</protein>
<evidence type="ECO:0000256" key="5">
    <source>
        <dbReference type="ARBA" id="ARBA00023049"/>
    </source>
</evidence>
<sequence length="355" mass="39267">MTVIQGYYYDGKHSGRRSVTLTRDQADLRLQGDGVDVRYPLASIKKSPPLGNVRRSLRFTDGTLCELLSDDNLHELLDGSDHPLQRFISRWERSMPLVLLALVLTIGAIIGFIKYGVPLITRQVVQAIPPASEVRLGKESLGFLDKYLMQPSKLTADRRQQVKAIFEGMKKDLPRSQAYRLEFRSSDRIGANAFALPGGLIVVTDGMVELAQTDEELEGVLAHEAGHQYARHALRHVLQSTGSGLLIAAVTGDITSITTLSATLPTTLINAGYSRDFENEADDAAVSYLVRKGIEPKVYAGMLGRLQSEQDKKVGRDKKTQVWTPADLFATHPSTTERMRRVLGWKSELKLPKGG</sequence>
<dbReference type="HOGENOM" id="CLU_029002_0_1_7"/>
<dbReference type="Gene3D" id="3.30.2010.10">
    <property type="entry name" value="Metalloproteases ('zincins'), catalytic domain"/>
    <property type="match status" value="1"/>
</dbReference>
<dbReference type="GO" id="GO:0016020">
    <property type="term" value="C:membrane"/>
    <property type="evidence" value="ECO:0007669"/>
    <property type="project" value="TreeGrafter"/>
</dbReference>
<keyword evidence="7" id="KW-0472">Membrane</keyword>
<evidence type="ECO:0000256" key="4">
    <source>
        <dbReference type="ARBA" id="ARBA00022833"/>
    </source>
</evidence>
<dbReference type="InterPro" id="IPR055518">
    <property type="entry name" value="DUF7092"/>
</dbReference>
<feature type="domain" description="DUF7092" evidence="9">
    <location>
        <begin position="4"/>
        <end position="78"/>
    </location>
</feature>
<organism evidence="10 11">
    <name type="scientific">Geotalea daltonii (strain DSM 22248 / JCM 15807 / FRC-32)</name>
    <name type="common">Geobacter daltonii</name>
    <dbReference type="NCBI Taxonomy" id="316067"/>
    <lineage>
        <taxon>Bacteria</taxon>
        <taxon>Pseudomonadati</taxon>
        <taxon>Thermodesulfobacteriota</taxon>
        <taxon>Desulfuromonadia</taxon>
        <taxon>Geobacterales</taxon>
        <taxon>Geobacteraceae</taxon>
        <taxon>Geotalea</taxon>
    </lineage>
</organism>
<evidence type="ECO:0000256" key="2">
    <source>
        <dbReference type="ARBA" id="ARBA00022723"/>
    </source>
</evidence>
<keyword evidence="11" id="KW-1185">Reference proteome</keyword>
<keyword evidence="4 6" id="KW-0862">Zinc</keyword>
<keyword evidence="7" id="KW-0812">Transmembrane</keyword>
<dbReference type="GO" id="GO:0046872">
    <property type="term" value="F:metal ion binding"/>
    <property type="evidence" value="ECO:0007669"/>
    <property type="project" value="UniProtKB-KW"/>
</dbReference>
<keyword evidence="1 6" id="KW-0645">Protease</keyword>
<dbReference type="CDD" id="cd07332">
    <property type="entry name" value="M48C_Oma1_like"/>
    <property type="match status" value="1"/>
</dbReference>
<evidence type="ECO:0000313" key="10">
    <source>
        <dbReference type="EMBL" id="ACM18941.1"/>
    </source>
</evidence>
<dbReference type="STRING" id="316067.Geob_0574"/>
<keyword evidence="2" id="KW-0479">Metal-binding</keyword>
<dbReference type="AlphaFoldDB" id="B9LZX7"/>
<proteinExistence type="inferred from homology"/>
<dbReference type="Proteomes" id="UP000007721">
    <property type="component" value="Chromosome"/>
</dbReference>
<dbReference type="InterPro" id="IPR001915">
    <property type="entry name" value="Peptidase_M48"/>
</dbReference>
<keyword evidence="5 6" id="KW-0482">Metalloprotease</keyword>
<evidence type="ECO:0000256" key="1">
    <source>
        <dbReference type="ARBA" id="ARBA00022670"/>
    </source>
</evidence>
<comment type="similarity">
    <text evidence="6">Belongs to the peptidase M48 family.</text>
</comment>
<dbReference type="OrthoDB" id="9810445at2"/>
<dbReference type="PANTHER" id="PTHR22726:SF1">
    <property type="entry name" value="METALLOENDOPEPTIDASE OMA1, MITOCHONDRIAL"/>
    <property type="match status" value="1"/>
</dbReference>
<evidence type="ECO:0000259" key="8">
    <source>
        <dbReference type="Pfam" id="PF01435"/>
    </source>
</evidence>
<evidence type="ECO:0000256" key="3">
    <source>
        <dbReference type="ARBA" id="ARBA00022801"/>
    </source>
</evidence>
<dbReference type="InterPro" id="IPR051156">
    <property type="entry name" value="Mito/Outer_Membr_Metalloprot"/>
</dbReference>
<dbReference type="KEGG" id="geo:Geob_0574"/>
<dbReference type="GO" id="GO:0004222">
    <property type="term" value="F:metalloendopeptidase activity"/>
    <property type="evidence" value="ECO:0007669"/>
    <property type="project" value="InterPro"/>
</dbReference>
<dbReference type="Pfam" id="PF01435">
    <property type="entry name" value="Peptidase_M48"/>
    <property type="match status" value="1"/>
</dbReference>
<dbReference type="Pfam" id="PF23368">
    <property type="entry name" value="DUF7092"/>
    <property type="match status" value="1"/>
</dbReference>
<gene>
    <name evidence="10" type="ordered locus">Geob_0574</name>
</gene>
<dbReference type="PANTHER" id="PTHR22726">
    <property type="entry name" value="METALLOENDOPEPTIDASE OMA1"/>
    <property type="match status" value="1"/>
</dbReference>
<dbReference type="GO" id="GO:0051603">
    <property type="term" value="P:proteolysis involved in protein catabolic process"/>
    <property type="evidence" value="ECO:0007669"/>
    <property type="project" value="TreeGrafter"/>
</dbReference>
<feature type="transmembrane region" description="Helical" evidence="7">
    <location>
        <begin position="97"/>
        <end position="117"/>
    </location>
</feature>
<evidence type="ECO:0000256" key="7">
    <source>
        <dbReference type="SAM" id="Phobius"/>
    </source>
</evidence>
<comment type="cofactor">
    <cofactor evidence="6">
        <name>Zn(2+)</name>
        <dbReference type="ChEBI" id="CHEBI:29105"/>
    </cofactor>
    <text evidence="6">Binds 1 zinc ion per subunit.</text>
</comment>